<accession>A0A5C8GK29</accession>
<keyword evidence="1" id="KW-0677">Repeat</keyword>
<dbReference type="GO" id="GO:0046813">
    <property type="term" value="P:receptor-mediated virion attachment to host cell"/>
    <property type="evidence" value="ECO:0007669"/>
    <property type="project" value="TreeGrafter"/>
</dbReference>
<evidence type="ECO:0000256" key="1">
    <source>
        <dbReference type="ARBA" id="ARBA00022737"/>
    </source>
</evidence>
<feature type="chain" id="PRO_5022684762" evidence="3">
    <location>
        <begin position="21"/>
        <end position="232"/>
    </location>
</feature>
<dbReference type="SMART" id="SM00028">
    <property type="entry name" value="TPR"/>
    <property type="match status" value="4"/>
</dbReference>
<feature type="signal peptide" evidence="3">
    <location>
        <begin position="1"/>
        <end position="20"/>
    </location>
</feature>
<keyword evidence="5" id="KW-1185">Reference proteome</keyword>
<evidence type="ECO:0000313" key="5">
    <source>
        <dbReference type="Proteomes" id="UP000321612"/>
    </source>
</evidence>
<dbReference type="InterPro" id="IPR019734">
    <property type="entry name" value="TPR_rpt"/>
</dbReference>
<dbReference type="InterPro" id="IPR050498">
    <property type="entry name" value="Ycf3"/>
</dbReference>
<dbReference type="Gene3D" id="1.25.40.10">
    <property type="entry name" value="Tetratricopeptide repeat domain"/>
    <property type="match status" value="2"/>
</dbReference>
<dbReference type="InterPro" id="IPR011990">
    <property type="entry name" value="TPR-like_helical_dom_sf"/>
</dbReference>
<dbReference type="Pfam" id="PF14559">
    <property type="entry name" value="TPR_19"/>
    <property type="match status" value="1"/>
</dbReference>
<keyword evidence="3" id="KW-0732">Signal</keyword>
<evidence type="ECO:0000256" key="2">
    <source>
        <dbReference type="ARBA" id="ARBA00022803"/>
    </source>
</evidence>
<dbReference type="AlphaFoldDB" id="A0A5C8GK29"/>
<reference evidence="5" key="1">
    <citation type="submission" date="2019-05" db="EMBL/GenBank/DDBJ databases">
        <title>Prevotella brunnea sp. nov., isolated from a wound of a patient.</title>
        <authorList>
            <person name="Buhl M."/>
        </authorList>
    </citation>
    <scope>NUCLEOTIDE SEQUENCE [LARGE SCALE GENOMIC DNA]</scope>
    <source>
        <strain evidence="5">A2672</strain>
    </source>
</reference>
<dbReference type="PANTHER" id="PTHR44858">
    <property type="entry name" value="TETRATRICOPEPTIDE REPEAT PROTEIN 6"/>
    <property type="match status" value="1"/>
</dbReference>
<sequence>MPMKHWIILMLLSASISAGAQNHARRDSLRMLQEQLDQAPDNIDLRLQCAGWKVLLEQWESAKNDYDQVLRKDPDNVSALFYRAYVNERLGRYNFARQDYHNLLRQAPGNFEAQLGLALLNQKDQHYTEALDGINRLVEQYPDNAVAYAARAGIEAERKMYLLAEYDFTQAILRDPENNEYVLQRIDVYLLQDKRDQAKRDLDRLVRKGMSKPALQEFYDRLKQRRTSHAKH</sequence>
<dbReference type="EMBL" id="SDIK01000047">
    <property type="protein sequence ID" value="TXJ62004.1"/>
    <property type="molecule type" value="Genomic_DNA"/>
</dbReference>
<dbReference type="SUPFAM" id="SSF48452">
    <property type="entry name" value="TPR-like"/>
    <property type="match status" value="1"/>
</dbReference>
<dbReference type="GO" id="GO:0009279">
    <property type="term" value="C:cell outer membrane"/>
    <property type="evidence" value="ECO:0007669"/>
    <property type="project" value="TreeGrafter"/>
</dbReference>
<organism evidence="4 5">
    <name type="scientific">Prevotella brunnea</name>
    <dbReference type="NCBI Taxonomy" id="2508867"/>
    <lineage>
        <taxon>Bacteria</taxon>
        <taxon>Pseudomonadati</taxon>
        <taxon>Bacteroidota</taxon>
        <taxon>Bacteroidia</taxon>
        <taxon>Bacteroidales</taxon>
        <taxon>Prevotellaceae</taxon>
        <taxon>Prevotella</taxon>
    </lineage>
</organism>
<gene>
    <name evidence="4" type="ORF">ETF27_06415</name>
</gene>
<keyword evidence="2" id="KW-0802">TPR repeat</keyword>
<evidence type="ECO:0000256" key="3">
    <source>
        <dbReference type="SAM" id="SignalP"/>
    </source>
</evidence>
<dbReference type="OrthoDB" id="1120910at2"/>
<name>A0A5C8GK29_9BACT</name>
<comment type="caution">
    <text evidence="4">The sequence shown here is derived from an EMBL/GenBank/DDBJ whole genome shotgun (WGS) entry which is preliminary data.</text>
</comment>
<evidence type="ECO:0000313" key="4">
    <source>
        <dbReference type="EMBL" id="TXJ62004.1"/>
    </source>
</evidence>
<proteinExistence type="predicted"/>
<dbReference type="PANTHER" id="PTHR44858:SF1">
    <property type="entry name" value="UDP-N-ACETYLGLUCOSAMINE--PEPTIDE N-ACETYLGLUCOSAMINYLTRANSFERASE SPINDLY-RELATED"/>
    <property type="match status" value="1"/>
</dbReference>
<protein>
    <submittedName>
        <fullName evidence="4">Tetratricopeptide repeat protein</fullName>
    </submittedName>
</protein>
<dbReference type="Proteomes" id="UP000321612">
    <property type="component" value="Unassembled WGS sequence"/>
</dbReference>